<feature type="transmembrane region" description="Helical" evidence="8">
    <location>
        <begin position="98"/>
        <end position="116"/>
    </location>
</feature>
<dbReference type="PANTHER" id="PTHR30269">
    <property type="entry name" value="TRANSMEMBRANE PROTEIN YFCA"/>
    <property type="match status" value="1"/>
</dbReference>
<organism evidence="9 10">
    <name type="scientific">Streptomyces lycii</name>
    <dbReference type="NCBI Taxonomy" id="2654337"/>
    <lineage>
        <taxon>Bacteria</taxon>
        <taxon>Bacillati</taxon>
        <taxon>Actinomycetota</taxon>
        <taxon>Actinomycetes</taxon>
        <taxon>Kitasatosporales</taxon>
        <taxon>Streptomycetaceae</taxon>
        <taxon>Streptomyces</taxon>
    </lineage>
</organism>
<comment type="caution">
    <text evidence="9">The sequence shown here is derived from an EMBL/GenBank/DDBJ whole genome shotgun (WGS) entry which is preliminary data.</text>
</comment>
<evidence type="ECO:0000256" key="7">
    <source>
        <dbReference type="ARBA" id="ARBA00023136"/>
    </source>
</evidence>
<evidence type="ECO:0000313" key="10">
    <source>
        <dbReference type="Proteomes" id="UP000621266"/>
    </source>
</evidence>
<reference evidence="9 10" key="1">
    <citation type="submission" date="2019-10" db="EMBL/GenBank/DDBJ databases">
        <title>Streptomyces tenebrisbrunneis sp.nov., an endogenous actinomycete isolated from of Lycium ruthenicum.</title>
        <authorList>
            <person name="Ma L."/>
        </authorList>
    </citation>
    <scope>NUCLEOTIDE SEQUENCE [LARGE SCALE GENOMIC DNA]</scope>
    <source>
        <strain evidence="9 10">TRM 66187</strain>
    </source>
</reference>
<evidence type="ECO:0000256" key="2">
    <source>
        <dbReference type="ARBA" id="ARBA00009142"/>
    </source>
</evidence>
<feature type="transmembrane region" description="Helical" evidence="8">
    <location>
        <begin position="187"/>
        <end position="209"/>
    </location>
</feature>
<dbReference type="InterPro" id="IPR052017">
    <property type="entry name" value="TSUP"/>
</dbReference>
<dbReference type="RefSeq" id="WP_098750249.1">
    <property type="nucleotide sequence ID" value="NZ_WHPN01000271.1"/>
</dbReference>
<accession>A0ABQ7FHJ7</accession>
<evidence type="ECO:0000256" key="3">
    <source>
        <dbReference type="ARBA" id="ARBA00022448"/>
    </source>
</evidence>
<dbReference type="Pfam" id="PF01925">
    <property type="entry name" value="TauE"/>
    <property type="match status" value="1"/>
</dbReference>
<evidence type="ECO:0000256" key="1">
    <source>
        <dbReference type="ARBA" id="ARBA00004651"/>
    </source>
</evidence>
<evidence type="ECO:0000256" key="8">
    <source>
        <dbReference type="RuleBase" id="RU363041"/>
    </source>
</evidence>
<protein>
    <recommendedName>
        <fullName evidence="8">Probable membrane transporter protein</fullName>
    </recommendedName>
</protein>
<feature type="transmembrane region" description="Helical" evidence="8">
    <location>
        <begin position="72"/>
        <end position="92"/>
    </location>
</feature>
<keyword evidence="6 8" id="KW-1133">Transmembrane helix</keyword>
<sequence length="241" mass="23673">MTVTTTALLVLSVLAGACTQRVTGLGFTLVAGPLLTLLLGAVEGVRLANLLSLLAGLAVLPAVWSRVEPRRVLPLAVPALAVLPLGALLAASLPGPPLLIGEGLLVLAALAALHRFPRPACLRGRGGAAGTGAVSGLMNVTAGIGGPAVTLYAAATGWEQRSFVACMQLYSVLLNAGSLAAKGLPALPATVLGGAAAATLAGAVLGTLTARRVPAARARQAVLTVAAFGAAGAIVKGVINL</sequence>
<evidence type="ECO:0000313" key="9">
    <source>
        <dbReference type="EMBL" id="KAF4408476.1"/>
    </source>
</evidence>
<evidence type="ECO:0000256" key="5">
    <source>
        <dbReference type="ARBA" id="ARBA00022692"/>
    </source>
</evidence>
<dbReference type="Proteomes" id="UP000621266">
    <property type="component" value="Unassembled WGS sequence"/>
</dbReference>
<proteinExistence type="inferred from homology"/>
<evidence type="ECO:0000256" key="6">
    <source>
        <dbReference type="ARBA" id="ARBA00022989"/>
    </source>
</evidence>
<evidence type="ECO:0000256" key="4">
    <source>
        <dbReference type="ARBA" id="ARBA00022475"/>
    </source>
</evidence>
<keyword evidence="3" id="KW-0813">Transport</keyword>
<keyword evidence="4 8" id="KW-1003">Cell membrane</keyword>
<gene>
    <name evidence="9" type="ORF">GCU69_13640</name>
</gene>
<feature type="transmembrane region" description="Helical" evidence="8">
    <location>
        <begin position="221"/>
        <end position="239"/>
    </location>
</feature>
<feature type="transmembrane region" description="Helical" evidence="8">
    <location>
        <begin position="35"/>
        <end position="60"/>
    </location>
</feature>
<dbReference type="InterPro" id="IPR002781">
    <property type="entry name" value="TM_pro_TauE-like"/>
</dbReference>
<comment type="similarity">
    <text evidence="2 8">Belongs to the 4-toluene sulfonate uptake permease (TSUP) (TC 2.A.102) family.</text>
</comment>
<dbReference type="EMBL" id="WHPN01000271">
    <property type="protein sequence ID" value="KAF4408476.1"/>
    <property type="molecule type" value="Genomic_DNA"/>
</dbReference>
<keyword evidence="10" id="KW-1185">Reference proteome</keyword>
<comment type="subcellular location">
    <subcellularLocation>
        <location evidence="1 8">Cell membrane</location>
        <topology evidence="1 8">Multi-pass membrane protein</topology>
    </subcellularLocation>
</comment>
<dbReference type="PANTHER" id="PTHR30269:SF37">
    <property type="entry name" value="MEMBRANE TRANSPORTER PROTEIN"/>
    <property type="match status" value="1"/>
</dbReference>
<keyword evidence="7 8" id="KW-0472">Membrane</keyword>
<keyword evidence="5 8" id="KW-0812">Transmembrane</keyword>
<name>A0ABQ7FHJ7_9ACTN</name>